<gene>
    <name evidence="1" type="ORF">PAAG_02967</name>
</gene>
<protein>
    <submittedName>
        <fullName evidence="1">Uncharacterized protein</fullName>
    </submittedName>
</protein>
<dbReference type="HOGENOM" id="CLU_1825868_0_0_1"/>
<dbReference type="Proteomes" id="UP000002059">
    <property type="component" value="Partially assembled WGS sequence"/>
</dbReference>
<name>C1GWS2_PARBA</name>
<keyword evidence="2" id="KW-1185">Reference proteome</keyword>
<sequence length="141" mass="16384">MVAALIDDDDDDDDDDDVLIYPTQFYSLPDSDRLEDTQWSSQGVFQDENWIHWHRAKSEAYSDDEMYSSHVMRTFVNACQFGLFVGHFRRLCSKHPIPRKKRSPVSYVISPTNRERMKSLLILSFEFATLTDIKDPTNAAT</sequence>
<dbReference type="VEuPathDB" id="FungiDB:PAAG_02967"/>
<proteinExistence type="predicted"/>
<evidence type="ECO:0000313" key="2">
    <source>
        <dbReference type="Proteomes" id="UP000002059"/>
    </source>
</evidence>
<dbReference type="KEGG" id="pbl:PAAG_02967"/>
<dbReference type="GeneID" id="9098549"/>
<organism evidence="1 2">
    <name type="scientific">Paracoccidioides lutzii (strain ATCC MYA-826 / Pb01)</name>
    <name type="common">Paracoccidioides brasiliensis</name>
    <dbReference type="NCBI Taxonomy" id="502779"/>
    <lineage>
        <taxon>Eukaryota</taxon>
        <taxon>Fungi</taxon>
        <taxon>Dikarya</taxon>
        <taxon>Ascomycota</taxon>
        <taxon>Pezizomycotina</taxon>
        <taxon>Eurotiomycetes</taxon>
        <taxon>Eurotiomycetidae</taxon>
        <taxon>Onygenales</taxon>
        <taxon>Ajellomycetaceae</taxon>
        <taxon>Paracoccidioides</taxon>
    </lineage>
</organism>
<dbReference type="AlphaFoldDB" id="C1GWS2"/>
<dbReference type="EMBL" id="KN293997">
    <property type="protein sequence ID" value="EEH40991.2"/>
    <property type="molecule type" value="Genomic_DNA"/>
</dbReference>
<evidence type="ECO:0000313" key="1">
    <source>
        <dbReference type="EMBL" id="EEH40991.2"/>
    </source>
</evidence>
<accession>C1GWS2</accession>
<reference evidence="1 2" key="1">
    <citation type="journal article" date="2011" name="PLoS Genet.">
        <title>Comparative genomic analysis of human fungal pathogens causing paracoccidioidomycosis.</title>
        <authorList>
            <person name="Desjardins C.A."/>
            <person name="Champion M.D."/>
            <person name="Holder J.W."/>
            <person name="Muszewska A."/>
            <person name="Goldberg J."/>
            <person name="Bailao A.M."/>
            <person name="Brigido M.M."/>
            <person name="Ferreira M.E."/>
            <person name="Garcia A.M."/>
            <person name="Grynberg M."/>
            <person name="Gujja S."/>
            <person name="Heiman D.I."/>
            <person name="Henn M.R."/>
            <person name="Kodira C.D."/>
            <person name="Leon-Narvaez H."/>
            <person name="Longo L.V."/>
            <person name="Ma L.J."/>
            <person name="Malavazi I."/>
            <person name="Matsuo A.L."/>
            <person name="Morais F.V."/>
            <person name="Pereira M."/>
            <person name="Rodriguez-Brito S."/>
            <person name="Sakthikumar S."/>
            <person name="Salem-Izacc S.M."/>
            <person name="Sykes S.M."/>
            <person name="Teixeira M.M."/>
            <person name="Vallejo M.C."/>
            <person name="Walter M.E."/>
            <person name="Yandava C."/>
            <person name="Young S."/>
            <person name="Zeng Q."/>
            <person name="Zucker J."/>
            <person name="Felipe M.S."/>
            <person name="Goldman G.H."/>
            <person name="Haas B.J."/>
            <person name="McEwen J.G."/>
            <person name="Nino-Vega G."/>
            <person name="Puccia R."/>
            <person name="San-Blas G."/>
            <person name="Soares C.M."/>
            <person name="Birren B.W."/>
            <person name="Cuomo C.A."/>
        </authorList>
    </citation>
    <scope>NUCLEOTIDE SEQUENCE [LARGE SCALE GENOMIC DNA]</scope>
    <source>
        <strain evidence="2">ATCC MYA-826 / Pb01</strain>
    </source>
</reference>
<dbReference type="RefSeq" id="XP_002795491.2">
    <property type="nucleotide sequence ID" value="XM_002795445.2"/>
</dbReference>